<evidence type="ECO:0000313" key="3">
    <source>
        <dbReference type="Proteomes" id="UP000232631"/>
    </source>
</evidence>
<evidence type="ECO:0000313" key="2">
    <source>
        <dbReference type="EMBL" id="AUB59399.1"/>
    </source>
</evidence>
<dbReference type="EMBL" id="CP017768">
    <property type="protein sequence ID" value="AUB59399.1"/>
    <property type="molecule type" value="Genomic_DNA"/>
</dbReference>
<dbReference type="GeneID" id="35125034"/>
<accession>A0A2H4VMT0</accession>
<name>A0A2H4VMT0_9EURY</name>
<dbReference type="GO" id="GO:0003677">
    <property type="term" value="F:DNA binding"/>
    <property type="evidence" value="ECO:0007669"/>
    <property type="project" value="InterPro"/>
</dbReference>
<dbReference type="GO" id="GO:0004519">
    <property type="term" value="F:endonuclease activity"/>
    <property type="evidence" value="ECO:0007669"/>
    <property type="project" value="UniProtKB-KW"/>
</dbReference>
<keyword evidence="3" id="KW-1185">Reference proteome</keyword>
<dbReference type="REBASE" id="225003">
    <property type="entry name" value="MsuA8pORF1095P"/>
</dbReference>
<dbReference type="KEGG" id="msub:BK009_01090"/>
<dbReference type="PANTHER" id="PTHR47396:SF1">
    <property type="entry name" value="ATP-DEPENDENT HELICASE IRC3-RELATED"/>
    <property type="match status" value="1"/>
</dbReference>
<dbReference type="AlphaFoldDB" id="A0A2H4VMT0"/>
<dbReference type="GO" id="GO:0005829">
    <property type="term" value="C:cytosol"/>
    <property type="evidence" value="ECO:0007669"/>
    <property type="project" value="TreeGrafter"/>
</dbReference>
<dbReference type="InterPro" id="IPR050742">
    <property type="entry name" value="Helicase_Restrict-Modif_Enz"/>
</dbReference>
<dbReference type="InterPro" id="IPR027417">
    <property type="entry name" value="P-loop_NTPase"/>
</dbReference>
<feature type="domain" description="Helicase/UvrB N-terminal" evidence="1">
    <location>
        <begin position="91"/>
        <end position="332"/>
    </location>
</feature>
<dbReference type="Gene3D" id="3.40.50.300">
    <property type="entry name" value="P-loop containing nucleotide triphosphate hydrolases"/>
    <property type="match status" value="2"/>
</dbReference>
<protein>
    <submittedName>
        <fullName evidence="2">Type III restriction endonuclease subunit R</fullName>
    </submittedName>
</protein>
<dbReference type="SUPFAM" id="SSF52540">
    <property type="entry name" value="P-loop containing nucleoside triphosphate hydrolases"/>
    <property type="match status" value="1"/>
</dbReference>
<dbReference type="Proteomes" id="UP000232631">
    <property type="component" value="Chromosome"/>
</dbReference>
<keyword evidence="2" id="KW-0540">Nuclease</keyword>
<dbReference type="InterPro" id="IPR006935">
    <property type="entry name" value="Helicase/UvrB_N"/>
</dbReference>
<organism evidence="2 3">
    <name type="scientific">Methanobacterium subterraneum</name>
    <dbReference type="NCBI Taxonomy" id="59277"/>
    <lineage>
        <taxon>Archaea</taxon>
        <taxon>Methanobacteriati</taxon>
        <taxon>Methanobacteriota</taxon>
        <taxon>Methanomada group</taxon>
        <taxon>Methanobacteria</taxon>
        <taxon>Methanobacteriales</taxon>
        <taxon>Methanobacteriaceae</taxon>
        <taxon>Methanobacterium</taxon>
    </lineage>
</organism>
<reference evidence="2 3" key="1">
    <citation type="submission" date="2016-10" db="EMBL/GenBank/DDBJ databases">
        <title>Comparative genomics between deep and shallow subseafloor isolates.</title>
        <authorList>
            <person name="Ishii S."/>
            <person name="Miller J.R."/>
            <person name="Sutton G."/>
            <person name="Suzuki S."/>
            <person name="Methe B."/>
            <person name="Inagaki F."/>
            <person name="Imachi H."/>
        </authorList>
    </citation>
    <scope>NUCLEOTIDE SEQUENCE [LARGE SCALE GENOMIC DNA]</scope>
    <source>
        <strain evidence="2 3">A8p</strain>
    </source>
</reference>
<dbReference type="RefSeq" id="WP_100908806.1">
    <property type="nucleotide sequence ID" value="NZ_CP017768.1"/>
</dbReference>
<dbReference type="GO" id="GO:0016787">
    <property type="term" value="F:hydrolase activity"/>
    <property type="evidence" value="ECO:0007669"/>
    <property type="project" value="InterPro"/>
</dbReference>
<evidence type="ECO:0000259" key="1">
    <source>
        <dbReference type="Pfam" id="PF04851"/>
    </source>
</evidence>
<dbReference type="GO" id="GO:0005524">
    <property type="term" value="F:ATP binding"/>
    <property type="evidence" value="ECO:0007669"/>
    <property type="project" value="InterPro"/>
</dbReference>
<sequence>MPLPKNFPNSPYDILDPDQRWIPDQQTLSENYKLIPPLVHKIRMEVKEWRENNYKGSSETSKALLNYWFDTVHMIPTEDRSLFEFRYYFAQREAVETIIYLHEIRGVKDKHDLLRYDNSGIVREKMFDETWARFVIKMATGSGKTKVLSLILAWSYFHKLYEPNSALSRNFLVITPNIIVLDRIRSDFDGLQIFFKDPILPQNGFEGRNWQDDFQLTLHIQDNVNFIRKTGNIFLTNIHRVYDSHHQDPSFEDNNRMAYFLGEKAVTSTNHSRVDLSSIVRNVDELLVLNDEAHHIHEKKLAWFKSIEDIHNSLLQKGKKLSLQIDFTATPKKTNGVIFPQTVVDYPLVEAIHQNIVKRPILPDKESRKKLKERKSVKIEEIYSDHIHLGYLEWKKAYNEHLKVNKKAVIFFMVEDTKKCDEIGKYLEKTYPEFKDSVLVIHTNTHGELNEKQSMRNKKKLNELEYLRKAANEIDSLDNKYKAIVSVLVLKEGWDVKNVTTIVGLRSFSSKAKILPEQTLGRGLRRMYLGNQEEKVSIIGTDAFINFIENIKIEGVEIGVGPMGEKKSYKPLIIEVDYENPKKDINNLNIEIPILSTRMYRRYDQLNSLDVSRFNITKLKLKKFNSEQLKQIVFRDIVSNKIDHILKMNDEDVDYRSMVGWFAQNIIEDLKLNSGYHVIYEKVKDFIINYLFIQKVNLEDPNVLRNVAELEISKAIIETFKQEINLITVQNIPRAMILDNISVKDTKPFITKQQGFLKPYKSVFNKIIGDSSLELDFSEFLDNCDDIVSYVKNYFAIGFKIEYQNFKGEISNYFPDFIVKKSEKEIYIIETKGLEDVNVPLKLKRLKQWCDDVNSQQAEIIYNYLYVHETSFAKYRPKNFEELTKAFKDDGNRFFLE</sequence>
<dbReference type="Pfam" id="PF04851">
    <property type="entry name" value="ResIII"/>
    <property type="match status" value="1"/>
</dbReference>
<proteinExistence type="predicted"/>
<dbReference type="PANTHER" id="PTHR47396">
    <property type="entry name" value="TYPE I RESTRICTION ENZYME ECOKI R PROTEIN"/>
    <property type="match status" value="1"/>
</dbReference>
<keyword evidence="2" id="KW-0378">Hydrolase</keyword>
<keyword evidence="2" id="KW-0255">Endonuclease</keyword>
<gene>
    <name evidence="2" type="ORF">BK009_01090</name>
</gene>